<dbReference type="EMBL" id="JBHUDJ010000002">
    <property type="protein sequence ID" value="MFD1586325.1"/>
    <property type="molecule type" value="Genomic_DNA"/>
</dbReference>
<dbReference type="Gene3D" id="3.40.50.20">
    <property type="match status" value="1"/>
</dbReference>
<proteinExistence type="predicted"/>
<gene>
    <name evidence="3" type="ORF">ACFR9U_04985</name>
</gene>
<dbReference type="AlphaFoldDB" id="A0ABD6C8E4"/>
<dbReference type="GO" id="GO:0016874">
    <property type="term" value="F:ligase activity"/>
    <property type="evidence" value="ECO:0007669"/>
    <property type="project" value="UniProtKB-KW"/>
</dbReference>
<sequence length="392" mass="43378">MSRGERVVVPSRNDAAAYACVRSLARHDLSPVVVSEHDADPAAASRYCDEAVTVPAPTTDLLAYRDALLGVAARPDVRTILPVRQHDAYLLSKYRARFEQYVSLAVPSFERLRTVHDRLRLAEIAAAADVPVPETRPLAAVDDLGDDAIVKARYNVLADAYLPEYTERDCDVVKDVRHLRSGDSIDAAAVRDEMGHDPIVQEYVHASDEYMVGALCDHGEPVASFQHRQIRGDSYTGGGGVFRKAVDIPELRAVSRALLDELNWHGLACIEYLRDAETGEFKFAEVNPRLWQSLPAAVHAGAEFPYYYWLQVTGQSDRIDCQYEVGAGSHFLVGELGHLLSIVQDSSPHVERPSLAGTLASILGSSYRLPAFDYLRLDDPLPFIQRLRNVSL</sequence>
<accession>A0ABD6C8E4</accession>
<comment type="caution">
    <text evidence="3">The sequence shown here is derived from an EMBL/GenBank/DDBJ whole genome shotgun (WGS) entry which is preliminary data.</text>
</comment>
<protein>
    <submittedName>
        <fullName evidence="3">Carboxylate--amine ligase</fullName>
    </submittedName>
</protein>
<name>A0ABD6C8E4_9EURY</name>
<reference evidence="3 4" key="1">
    <citation type="journal article" date="2019" name="Int. J. Syst. Evol. Microbiol.">
        <title>The Global Catalogue of Microorganisms (GCM) 10K type strain sequencing project: providing services to taxonomists for standard genome sequencing and annotation.</title>
        <authorList>
            <consortium name="The Broad Institute Genomics Platform"/>
            <consortium name="The Broad Institute Genome Sequencing Center for Infectious Disease"/>
            <person name="Wu L."/>
            <person name="Ma J."/>
        </authorList>
    </citation>
    <scope>NUCLEOTIDE SEQUENCE [LARGE SCALE GENOMIC DNA]</scope>
    <source>
        <strain evidence="3 4">CGMCC 1.12125</strain>
    </source>
</reference>
<dbReference type="RefSeq" id="WP_247380017.1">
    <property type="nucleotide sequence ID" value="NZ_JALLGV010000007.1"/>
</dbReference>
<feature type="domain" description="ATP-grasp" evidence="2">
    <location>
        <begin position="122"/>
        <end position="313"/>
    </location>
</feature>
<dbReference type="InterPro" id="IPR011761">
    <property type="entry name" value="ATP-grasp"/>
</dbReference>
<dbReference type="GO" id="GO:0005524">
    <property type="term" value="F:ATP binding"/>
    <property type="evidence" value="ECO:0007669"/>
    <property type="project" value="UniProtKB-UniRule"/>
</dbReference>
<dbReference type="SUPFAM" id="SSF56059">
    <property type="entry name" value="Glutathione synthetase ATP-binding domain-like"/>
    <property type="match status" value="1"/>
</dbReference>
<keyword evidence="1" id="KW-0547">Nucleotide-binding</keyword>
<keyword evidence="4" id="KW-1185">Reference proteome</keyword>
<dbReference type="Proteomes" id="UP001597119">
    <property type="component" value="Unassembled WGS sequence"/>
</dbReference>
<evidence type="ECO:0000313" key="4">
    <source>
        <dbReference type="Proteomes" id="UP001597119"/>
    </source>
</evidence>
<dbReference type="Gene3D" id="3.30.470.20">
    <property type="entry name" value="ATP-grasp fold, B domain"/>
    <property type="match status" value="1"/>
</dbReference>
<keyword evidence="3" id="KW-0436">Ligase</keyword>
<evidence type="ECO:0000256" key="1">
    <source>
        <dbReference type="PROSITE-ProRule" id="PRU00409"/>
    </source>
</evidence>
<dbReference type="PROSITE" id="PS50975">
    <property type="entry name" value="ATP_GRASP"/>
    <property type="match status" value="1"/>
</dbReference>
<keyword evidence="1" id="KW-0067">ATP-binding</keyword>
<organism evidence="3 4">
    <name type="scientific">Halorientalis brevis</name>
    <dbReference type="NCBI Taxonomy" id="1126241"/>
    <lineage>
        <taxon>Archaea</taxon>
        <taxon>Methanobacteriati</taxon>
        <taxon>Methanobacteriota</taxon>
        <taxon>Stenosarchaea group</taxon>
        <taxon>Halobacteria</taxon>
        <taxon>Halobacteriales</taxon>
        <taxon>Haloarculaceae</taxon>
        <taxon>Halorientalis</taxon>
    </lineage>
</organism>
<evidence type="ECO:0000313" key="3">
    <source>
        <dbReference type="EMBL" id="MFD1586325.1"/>
    </source>
</evidence>
<evidence type="ECO:0000259" key="2">
    <source>
        <dbReference type="PROSITE" id="PS50975"/>
    </source>
</evidence>